<dbReference type="KEGG" id="vpy:HZI73_12815"/>
<keyword evidence="1" id="KW-0812">Transmembrane</keyword>
<name>A0A8J8SH66_9FIRM</name>
<dbReference type="InterPro" id="IPR029062">
    <property type="entry name" value="Class_I_gatase-like"/>
</dbReference>
<dbReference type="EMBL" id="CP058649">
    <property type="protein sequence ID" value="QUI23114.1"/>
    <property type="molecule type" value="Genomic_DNA"/>
</dbReference>
<keyword evidence="1" id="KW-0472">Membrane</keyword>
<evidence type="ECO:0000256" key="1">
    <source>
        <dbReference type="SAM" id="Phobius"/>
    </source>
</evidence>
<feature type="signal peptide" evidence="2">
    <location>
        <begin position="1"/>
        <end position="26"/>
    </location>
</feature>
<reference evidence="3" key="1">
    <citation type="submission" date="2020-07" db="EMBL/GenBank/DDBJ databases">
        <title>Vallitalea pronyensis genome.</title>
        <authorList>
            <person name="Postec A."/>
        </authorList>
    </citation>
    <scope>NUCLEOTIDE SEQUENCE</scope>
    <source>
        <strain evidence="3">FatNI3</strain>
    </source>
</reference>
<dbReference type="RefSeq" id="WP_212698614.1">
    <property type="nucleotide sequence ID" value="NZ_CP058649.1"/>
</dbReference>
<keyword evidence="1" id="KW-1133">Transmembrane helix</keyword>
<evidence type="ECO:0000313" key="4">
    <source>
        <dbReference type="Proteomes" id="UP000683246"/>
    </source>
</evidence>
<feature type="transmembrane region" description="Helical" evidence="1">
    <location>
        <begin position="363"/>
        <end position="382"/>
    </location>
</feature>
<accession>A0A8J8SH66</accession>
<dbReference type="AlphaFoldDB" id="A0A8J8SH66"/>
<feature type="chain" id="PRO_5035231051" evidence="2">
    <location>
        <begin position="27"/>
        <end position="781"/>
    </location>
</feature>
<keyword evidence="2" id="KW-0732">Signal</keyword>
<organism evidence="3 4">
    <name type="scientific">Vallitalea pronyensis</name>
    <dbReference type="NCBI Taxonomy" id="1348613"/>
    <lineage>
        <taxon>Bacteria</taxon>
        <taxon>Bacillati</taxon>
        <taxon>Bacillota</taxon>
        <taxon>Clostridia</taxon>
        <taxon>Lachnospirales</taxon>
        <taxon>Vallitaleaceae</taxon>
        <taxon>Vallitalea</taxon>
    </lineage>
</organism>
<evidence type="ECO:0000256" key="2">
    <source>
        <dbReference type="SAM" id="SignalP"/>
    </source>
</evidence>
<evidence type="ECO:0000313" key="3">
    <source>
        <dbReference type="EMBL" id="QUI23114.1"/>
    </source>
</evidence>
<feature type="transmembrane region" description="Helical" evidence="1">
    <location>
        <begin position="389"/>
        <end position="411"/>
    </location>
</feature>
<dbReference type="SUPFAM" id="SSF52317">
    <property type="entry name" value="Class I glutamine amidotransferase-like"/>
    <property type="match status" value="1"/>
</dbReference>
<gene>
    <name evidence="3" type="ORF">HZI73_12815</name>
</gene>
<sequence length="781" mass="89355">MKRMRHVVMGMLLMLLMVLGNLGTHAANDRNIDVEVEFGYNNVFRYGDYLPLTIHITNGSDAFDGEVIIRYHVSYDKDAILKQRVSLEKDGQKDVEFTMNSVSQDLDMLRVILMEDGKEVYNQTIKLPFLQGVFKDKTIMGILSDDRDAISYIQPPGEFVKIPLDHQNFPDNIFGIHMFDTLVVNNYDLSQLQKNQLDTLKKWVGNGGQLILGTGARYTKTLSTLEDFLPMIRVTDTREVPVHTLNTVIGQPIEETADSGIPLTVANFDGDKLATYTTTQVELENLVYHIPKGNGMVRLFAFDLGMAPMDTYRYKQEVLKHFIVGAVDQYNKYYEPYRYQLHNRVNPFLWGIPDIKLPTLSSIITIIIIYVLLINPILYLILKRKKKRQYMWIVVPCLAVAFVVVMFVTGMNTRIKAPVSQVVNMILFNTSGGSKASYGTVINTNKSNLTVASIDGLEMIPIIDTSHYYHNPDNAVKVYEDFQVAYEKTMGTQPNIQFKKTRVFGNYNFEIDPSKELPDSNKIDTQLIYDGNRLNGTVTNQYDFDLNDCLVTFKSLFYEIDHLGAGETIDLTNRTPIGPYDSINSYFWERKWQLDSHQEQQIMDQQQSIKNALVRYSNINESQLVMLAWTNHSFYQGFTVDNKQVKKYEKTLICVNEPVVYQSGIQYVLNFGELRGKVNGKYVDDHYYSHAKVYDLVFQLPMDAVDVKTIKIRPIIGRYQAEIRLKNGDMLSDNIGEIITLTGDGLDQYLTDDGEIILNITLESDMNDIEIPEIYVEGIGK</sequence>
<dbReference type="Proteomes" id="UP000683246">
    <property type="component" value="Chromosome"/>
</dbReference>
<protein>
    <submittedName>
        <fullName evidence="3">Uncharacterized protein</fullName>
    </submittedName>
</protein>
<keyword evidence="4" id="KW-1185">Reference proteome</keyword>
<dbReference type="Gene3D" id="3.40.50.880">
    <property type="match status" value="1"/>
</dbReference>
<proteinExistence type="predicted"/>